<comment type="caution">
    <text evidence="1">The sequence shown here is derived from an EMBL/GenBank/DDBJ whole genome shotgun (WGS) entry which is preliminary data.</text>
</comment>
<sequence>MDDYRAALARAKTVADCQRAYEEALAAKRRAYQKDYPETYRSLAAAKELDYWIKAENRAKVIESGHHSYGNLIRRQIKL</sequence>
<proteinExistence type="predicted"/>
<protein>
    <submittedName>
        <fullName evidence="1">Uncharacterized protein</fullName>
    </submittedName>
</protein>
<dbReference type="PATRIC" id="fig|1423782.4.peg.452"/>
<evidence type="ECO:0000313" key="1">
    <source>
        <dbReference type="EMBL" id="KRM26390.1"/>
    </source>
</evidence>
<gene>
    <name evidence="1" type="ORF">FD32_GL000439</name>
</gene>
<dbReference type="AlphaFoldDB" id="A0A0R1XG10"/>
<dbReference type="Proteomes" id="UP000051412">
    <property type="component" value="Unassembled WGS sequence"/>
</dbReference>
<keyword evidence="2" id="KW-1185">Reference proteome</keyword>
<accession>A0A0R1XG10</accession>
<evidence type="ECO:0000313" key="2">
    <source>
        <dbReference type="Proteomes" id="UP000051412"/>
    </source>
</evidence>
<dbReference type="STRING" id="1423782.FD32_GL000439"/>
<dbReference type="OrthoDB" id="2329323at2"/>
<reference evidence="1 2" key="1">
    <citation type="journal article" date="2015" name="Genome Announc.">
        <title>Expanding the biotechnology potential of lactobacilli through comparative genomics of 213 strains and associated genera.</title>
        <authorList>
            <person name="Sun Z."/>
            <person name="Harris H.M."/>
            <person name="McCann A."/>
            <person name="Guo C."/>
            <person name="Argimon S."/>
            <person name="Zhang W."/>
            <person name="Yang X."/>
            <person name="Jeffery I.B."/>
            <person name="Cooney J.C."/>
            <person name="Kagawa T.F."/>
            <person name="Liu W."/>
            <person name="Song Y."/>
            <person name="Salvetti E."/>
            <person name="Wrobel A."/>
            <person name="Rasinkangas P."/>
            <person name="Parkhill J."/>
            <person name="Rea M.C."/>
            <person name="O'Sullivan O."/>
            <person name="Ritari J."/>
            <person name="Douillard F.P."/>
            <person name="Paul Ross R."/>
            <person name="Yang R."/>
            <person name="Briner A.E."/>
            <person name="Felis G.E."/>
            <person name="de Vos W.M."/>
            <person name="Barrangou R."/>
            <person name="Klaenhammer T.R."/>
            <person name="Caufield P.W."/>
            <person name="Cui Y."/>
            <person name="Zhang H."/>
            <person name="O'Toole P.W."/>
        </authorList>
    </citation>
    <scope>NUCLEOTIDE SEQUENCE [LARGE SCALE GENOMIC DNA]</scope>
    <source>
        <strain evidence="1 2">DSM 6035</strain>
    </source>
</reference>
<organism evidence="1 2">
    <name type="scientific">Limosilactobacillus panis DSM 6035</name>
    <dbReference type="NCBI Taxonomy" id="1423782"/>
    <lineage>
        <taxon>Bacteria</taxon>
        <taxon>Bacillati</taxon>
        <taxon>Bacillota</taxon>
        <taxon>Bacilli</taxon>
        <taxon>Lactobacillales</taxon>
        <taxon>Lactobacillaceae</taxon>
        <taxon>Limosilactobacillus</taxon>
    </lineage>
</organism>
<dbReference type="EMBL" id="AZGM01000086">
    <property type="protein sequence ID" value="KRM26390.1"/>
    <property type="molecule type" value="Genomic_DNA"/>
</dbReference>
<name>A0A0R1XG10_9LACO</name>
<dbReference type="RefSeq" id="WP_047769159.1">
    <property type="nucleotide sequence ID" value="NZ_AZGM01000086.1"/>
</dbReference>